<keyword evidence="6 12" id="KW-1133">Transmembrane helix</keyword>
<name>H3A402_LATCH</name>
<dbReference type="Ensembl" id="ENSLACT00000004411.1">
    <property type="protein sequence ID" value="ENSLACP00000004373.1"/>
    <property type="gene ID" value="ENSLACG00000003887.1"/>
</dbReference>
<evidence type="ECO:0000256" key="12">
    <source>
        <dbReference type="SAM" id="Phobius"/>
    </source>
</evidence>
<keyword evidence="3" id="KW-1003">Cell membrane</keyword>
<comment type="subcellular location">
    <subcellularLocation>
        <location evidence="1">Cell membrane</location>
        <topology evidence="1">Multi-pass membrane protein</topology>
    </subcellularLocation>
</comment>
<evidence type="ECO:0000256" key="7">
    <source>
        <dbReference type="ARBA" id="ARBA00023040"/>
    </source>
</evidence>
<evidence type="ECO:0000256" key="11">
    <source>
        <dbReference type="ARBA" id="ARBA00023224"/>
    </source>
</evidence>
<dbReference type="InterPro" id="IPR000337">
    <property type="entry name" value="GPCR_3"/>
</dbReference>
<dbReference type="PANTHER" id="PTHR24061">
    <property type="entry name" value="CALCIUM-SENSING RECEPTOR-RELATED"/>
    <property type="match status" value="1"/>
</dbReference>
<reference evidence="15" key="2">
    <citation type="submission" date="2025-08" db="UniProtKB">
        <authorList>
            <consortium name="Ensembl"/>
        </authorList>
    </citation>
    <scope>IDENTIFICATION</scope>
</reference>
<dbReference type="PROSITE" id="PS50259">
    <property type="entry name" value="G_PROTEIN_RECEP_F3_4"/>
    <property type="match status" value="1"/>
</dbReference>
<dbReference type="Pfam" id="PF07562">
    <property type="entry name" value="NCD3G"/>
    <property type="match status" value="1"/>
</dbReference>
<keyword evidence="16" id="KW-1185">Reference proteome</keyword>
<dbReference type="GO" id="GO:0005886">
    <property type="term" value="C:plasma membrane"/>
    <property type="evidence" value="ECO:0007669"/>
    <property type="project" value="UniProtKB-SubCell"/>
</dbReference>
<feature type="transmembrane region" description="Helical" evidence="12">
    <location>
        <begin position="714"/>
        <end position="738"/>
    </location>
</feature>
<keyword evidence="10" id="KW-0325">Glycoprotein</keyword>
<protein>
    <recommendedName>
        <fullName evidence="14">G-protein coupled receptors family 3 profile domain-containing protein</fullName>
    </recommendedName>
</protein>
<feature type="transmembrane region" description="Helical" evidence="12">
    <location>
        <begin position="599"/>
        <end position="624"/>
    </location>
</feature>
<evidence type="ECO:0000256" key="5">
    <source>
        <dbReference type="ARBA" id="ARBA00022729"/>
    </source>
</evidence>
<dbReference type="PRINTS" id="PR01535">
    <property type="entry name" value="VOMERONASL2R"/>
</dbReference>
<dbReference type="InterPro" id="IPR001828">
    <property type="entry name" value="ANF_lig-bd_rcpt"/>
</dbReference>
<dbReference type="EMBL" id="AFYH01233560">
    <property type="status" value="NOT_ANNOTATED_CDS"/>
    <property type="molecule type" value="Genomic_DNA"/>
</dbReference>
<evidence type="ECO:0000256" key="13">
    <source>
        <dbReference type="SAM" id="SignalP"/>
    </source>
</evidence>
<evidence type="ECO:0000256" key="9">
    <source>
        <dbReference type="ARBA" id="ARBA00023170"/>
    </source>
</evidence>
<evidence type="ECO:0000313" key="16">
    <source>
        <dbReference type="Proteomes" id="UP000008672"/>
    </source>
</evidence>
<dbReference type="PROSITE" id="PS00981">
    <property type="entry name" value="G_PROTEIN_RECEP_F3_3"/>
    <property type="match status" value="1"/>
</dbReference>
<feature type="domain" description="G-protein coupled receptors family 3 profile" evidence="14">
    <location>
        <begin position="599"/>
        <end position="863"/>
    </location>
</feature>
<keyword evidence="8 12" id="KW-0472">Membrane</keyword>
<dbReference type="FunFam" id="2.10.50.30:FF:000002">
    <property type="entry name" value="Vomeronasal 2 receptor, h1"/>
    <property type="match status" value="1"/>
</dbReference>
<feature type="transmembrane region" description="Helical" evidence="12">
    <location>
        <begin position="793"/>
        <end position="813"/>
    </location>
</feature>
<reference evidence="15" key="3">
    <citation type="submission" date="2025-09" db="UniProtKB">
        <authorList>
            <consortium name="Ensembl"/>
        </authorList>
    </citation>
    <scope>IDENTIFICATION</scope>
</reference>
<dbReference type="Pfam" id="PF00003">
    <property type="entry name" value="7tm_3"/>
    <property type="match status" value="1"/>
</dbReference>
<dbReference type="Gene3D" id="2.10.50.30">
    <property type="entry name" value="GPCR, family 3, nine cysteines domain"/>
    <property type="match status" value="1"/>
</dbReference>
<evidence type="ECO:0000259" key="14">
    <source>
        <dbReference type="PROSITE" id="PS50259"/>
    </source>
</evidence>
<dbReference type="eggNOG" id="KOG1056">
    <property type="taxonomic scope" value="Eukaryota"/>
</dbReference>
<dbReference type="InterPro" id="IPR038550">
    <property type="entry name" value="GPCR_3_9-Cys_sf"/>
</dbReference>
<evidence type="ECO:0000313" key="15">
    <source>
        <dbReference type="Ensembl" id="ENSLACP00000004373.1"/>
    </source>
</evidence>
<dbReference type="GO" id="GO:0004930">
    <property type="term" value="F:G protein-coupled receptor activity"/>
    <property type="evidence" value="ECO:0007669"/>
    <property type="project" value="UniProtKB-KW"/>
</dbReference>
<evidence type="ECO:0000256" key="10">
    <source>
        <dbReference type="ARBA" id="ARBA00023180"/>
    </source>
</evidence>
<dbReference type="InterPro" id="IPR017979">
    <property type="entry name" value="GPCR_3_CS"/>
</dbReference>
<keyword evidence="5 13" id="KW-0732">Signal</keyword>
<dbReference type="SUPFAM" id="SSF53822">
    <property type="entry name" value="Periplasmic binding protein-like I"/>
    <property type="match status" value="1"/>
</dbReference>
<accession>H3A402</accession>
<evidence type="ECO:0000256" key="4">
    <source>
        <dbReference type="ARBA" id="ARBA00022692"/>
    </source>
</evidence>
<dbReference type="PANTHER" id="PTHR24061:SF504">
    <property type="entry name" value="EXTRACELLULAR CALCIUM-SENSING RECEPTOR ISOFORM X2-RELATED"/>
    <property type="match status" value="1"/>
</dbReference>
<dbReference type="InterPro" id="IPR028082">
    <property type="entry name" value="Peripla_BP_I"/>
</dbReference>
<keyword evidence="4 12" id="KW-0812">Transmembrane</keyword>
<feature type="transmembrane region" description="Helical" evidence="12">
    <location>
        <begin position="636"/>
        <end position="656"/>
    </location>
</feature>
<feature type="transmembrane region" description="Helical" evidence="12">
    <location>
        <begin position="819"/>
        <end position="841"/>
    </location>
</feature>
<evidence type="ECO:0000256" key="6">
    <source>
        <dbReference type="ARBA" id="ARBA00022989"/>
    </source>
</evidence>
<evidence type="ECO:0000256" key="8">
    <source>
        <dbReference type="ARBA" id="ARBA00023136"/>
    </source>
</evidence>
<gene>
    <name evidence="15" type="primary">LOC102358292</name>
</gene>
<dbReference type="FunFam" id="3.40.50.2300:FF:000125">
    <property type="entry name" value="Vomeronasal 2, receptor 88"/>
    <property type="match status" value="1"/>
</dbReference>
<evidence type="ECO:0000256" key="1">
    <source>
        <dbReference type="ARBA" id="ARBA00004651"/>
    </source>
</evidence>
<dbReference type="OMA" id="PMVIIYF"/>
<feature type="transmembrane region" description="Helical" evidence="12">
    <location>
        <begin position="758"/>
        <end position="781"/>
    </location>
</feature>
<evidence type="ECO:0000256" key="3">
    <source>
        <dbReference type="ARBA" id="ARBA00022475"/>
    </source>
</evidence>
<dbReference type="InterPro" id="IPR004073">
    <property type="entry name" value="GPCR_3_vmron_rcpt_2"/>
</dbReference>
<keyword evidence="11" id="KW-0807">Transducer</keyword>
<dbReference type="HOGENOM" id="CLU_005389_5_1_1"/>
<dbReference type="Proteomes" id="UP000008672">
    <property type="component" value="Unassembled WGS sequence"/>
</dbReference>
<organism evidence="15 16">
    <name type="scientific">Latimeria chalumnae</name>
    <name type="common">Coelacanth</name>
    <dbReference type="NCBI Taxonomy" id="7897"/>
    <lineage>
        <taxon>Eukaryota</taxon>
        <taxon>Metazoa</taxon>
        <taxon>Chordata</taxon>
        <taxon>Craniata</taxon>
        <taxon>Vertebrata</taxon>
        <taxon>Euteleostomi</taxon>
        <taxon>Coelacanthiformes</taxon>
        <taxon>Coelacanthidae</taxon>
        <taxon>Latimeria</taxon>
    </lineage>
</organism>
<feature type="signal peptide" evidence="13">
    <location>
        <begin position="1"/>
        <end position="25"/>
    </location>
</feature>
<dbReference type="InterPro" id="IPR000068">
    <property type="entry name" value="GPCR_3_Ca_sens_rcpt-rel"/>
</dbReference>
<sequence>VWEDFKMYSHLRSILLIIIAQSAQGSGEPVCRSLGNFELSGLLQEGDIIIGGLFPMHYRVVVPDLGYMHKPRASGCYGFDFRSFRWAQVMRYAIKEINEDPSFLSNITLGYKIYDSCATHVAALRATFTILGNPEDTLSNITCTGTHSVLAFIGDSGSSQSIVVAKVLGPFSIPMISYFSTCACLGDKQEFPTFFRTIPSDMFQIKAIAQLVKHFGWTWIAAVSEDDDYGRYGIQALTEEVEKNGICVAYYEIIPKVYNRQRILEIVKKIKNSSAKIVVAFSGEGELYPLLEEVVHQNITGIQWIASEAWITAALFSPPKYYRFLGGTIGFAVRRGDIPGLKNFLLTVHPSSFPNNSLVKEFWETMFDCTLGTSHSIEQSIKCTGEKTLEGKNNLYTDITQLRISYNVYKGVYAIAHSLKNLINCKQNKGPFINKTCADITQLEPWQLQHYVQEVSFVNSMREEVNFDENGDPIASYDIINWQRSKDGSIQFVPVGRFDEAEGVGHELLIDEDAIIWNGEQTKVPESVCSESCAPGTRKGIREGEPVCCFDCLPCADGEISNQTDSVECIKCPEDYWSNQQRFQCIPKEIEYLSFKEPMGIVLTLVALFGVCLTTTVILVFFYYRSTPIVRANNSELSFLILLSLILCFLCSIIFIGQPTTWNCILRYTVFGISFSLCISCILCKTVVVLMAFKVTVPGSSIIKLFGPVQQRAVISACGLIQVIICIVWLTMAPPYAFKNTQYQSGKIILECGVESALAFWSVLGYIGLLACICFLLAFFVRKLPDNFNEAKYITFSMLIFSAVWIAFIPAYVSSPGKYTVAVQIFAILSSSFSLLTCIFFPKCYIILLKSENNSKQFLMGRK</sequence>
<evidence type="ECO:0000256" key="2">
    <source>
        <dbReference type="ARBA" id="ARBA00007242"/>
    </source>
</evidence>
<dbReference type="CDD" id="cd15283">
    <property type="entry name" value="7tmC_V2R_pheromone"/>
    <property type="match status" value="1"/>
</dbReference>
<keyword evidence="9" id="KW-0675">Receptor</keyword>
<dbReference type="FunFam" id="3.40.50.2300:FF:000475">
    <property type="entry name" value="Olfactory receptor C family, g2"/>
    <property type="match status" value="1"/>
</dbReference>
<feature type="transmembrane region" description="Helical" evidence="12">
    <location>
        <begin position="668"/>
        <end position="693"/>
    </location>
</feature>
<dbReference type="Pfam" id="PF01094">
    <property type="entry name" value="ANF_receptor"/>
    <property type="match status" value="1"/>
</dbReference>
<reference evidence="16" key="1">
    <citation type="submission" date="2011-08" db="EMBL/GenBank/DDBJ databases">
        <title>The draft genome of Latimeria chalumnae.</title>
        <authorList>
            <person name="Di Palma F."/>
            <person name="Alfoldi J."/>
            <person name="Johnson J."/>
            <person name="Berlin A."/>
            <person name="Gnerre S."/>
            <person name="Jaffe D."/>
            <person name="MacCallum I."/>
            <person name="Young S."/>
            <person name="Walker B.J."/>
            <person name="Lander E."/>
            <person name="Lindblad-Toh K."/>
        </authorList>
    </citation>
    <scope>NUCLEOTIDE SEQUENCE [LARGE SCALE GENOMIC DNA]</scope>
    <source>
        <strain evidence="16">Wild caught</strain>
    </source>
</reference>
<comment type="similarity">
    <text evidence="2">Belongs to the G-protein coupled receptor 3 family.</text>
</comment>
<dbReference type="GeneTree" id="ENSGT01150000286997"/>
<keyword evidence="7" id="KW-0297">G-protein coupled receptor</keyword>
<dbReference type="InParanoid" id="H3A402"/>
<dbReference type="InterPro" id="IPR017978">
    <property type="entry name" value="GPCR_3_C"/>
</dbReference>
<dbReference type="InterPro" id="IPR011500">
    <property type="entry name" value="GPCR_3_9-Cys_dom"/>
</dbReference>
<dbReference type="AlphaFoldDB" id="H3A402"/>
<dbReference type="CDD" id="cd06364">
    <property type="entry name" value="PBP1_CaSR"/>
    <property type="match status" value="1"/>
</dbReference>
<dbReference type="PRINTS" id="PR00248">
    <property type="entry name" value="GPCRMGR"/>
</dbReference>
<dbReference type="Gene3D" id="3.40.50.2300">
    <property type="match status" value="2"/>
</dbReference>
<feature type="chain" id="PRO_5003579944" description="G-protein coupled receptors family 3 profile domain-containing protein" evidence="13">
    <location>
        <begin position="26"/>
        <end position="863"/>
    </location>
</feature>
<proteinExistence type="inferred from homology"/>